<evidence type="ECO:0000313" key="1">
    <source>
        <dbReference type="EMBL" id="PLR91683.1"/>
    </source>
</evidence>
<dbReference type="RefSeq" id="WP_101621551.1">
    <property type="nucleotide sequence ID" value="NZ_PGVA01000089.1"/>
</dbReference>
<dbReference type="Gene3D" id="1.25.40.10">
    <property type="entry name" value="Tetratricopeptide repeat domain"/>
    <property type="match status" value="1"/>
</dbReference>
<sequence length="256" mass="29738">MNKRLNSRQSSPKPLSDKEKAQELLFEAYESTGNKRKQLVEKALKLYPNSSDAYNILAEYEKNPEEQKKLYLMAIEAGEKELGQAFFKENQGDFWGIVNTRPYMRAKYNYALLLHGMGMLKEAIEQYEELLELNDMDNQGVRYQLFVAYAQNGLLQKAESVLKQYNEDITAHGLYNKLLIEYLQNGPSQKAKKQLKKAKDSNPYVIDYLIQKKKLPRSSPAAYGLGDESEAIVYAEQHLHLWRDNVELIEWLKESR</sequence>
<dbReference type="Proteomes" id="UP000235114">
    <property type="component" value="Unassembled WGS sequence"/>
</dbReference>
<protein>
    <recommendedName>
        <fullName evidence="3">Tetratricopeptide repeat protein</fullName>
    </recommendedName>
</protein>
<evidence type="ECO:0000313" key="2">
    <source>
        <dbReference type="Proteomes" id="UP000235114"/>
    </source>
</evidence>
<evidence type="ECO:0008006" key="3">
    <source>
        <dbReference type="Google" id="ProtNLM"/>
    </source>
</evidence>
<comment type="caution">
    <text evidence="1">The sequence shown here is derived from an EMBL/GenBank/DDBJ whole genome shotgun (WGS) entry which is preliminary data.</text>
</comment>
<proteinExistence type="predicted"/>
<dbReference type="InterPro" id="IPR011990">
    <property type="entry name" value="TPR-like_helical_dom_sf"/>
</dbReference>
<accession>A0ABX4T3F3</accession>
<dbReference type="SUPFAM" id="SSF48452">
    <property type="entry name" value="TPR-like"/>
    <property type="match status" value="1"/>
</dbReference>
<gene>
    <name evidence="1" type="ORF">CVD25_19075</name>
</gene>
<organism evidence="1 2">
    <name type="scientific">Bacillus canaveralius</name>
    <dbReference type="NCBI Taxonomy" id="1403243"/>
    <lineage>
        <taxon>Bacteria</taxon>
        <taxon>Bacillati</taxon>
        <taxon>Bacillota</taxon>
        <taxon>Bacilli</taxon>
        <taxon>Bacillales</taxon>
        <taxon>Bacillaceae</taxon>
        <taxon>Bacillus</taxon>
    </lineage>
</organism>
<dbReference type="EMBL" id="PGVD01000063">
    <property type="protein sequence ID" value="PLR91683.1"/>
    <property type="molecule type" value="Genomic_DNA"/>
</dbReference>
<reference evidence="1 2" key="1">
    <citation type="submission" date="2017-12" db="EMBL/GenBank/DDBJ databases">
        <title>Comparative Functional Genomics of Dry Heat Resistant strains isolated from the Viking Spacecraft.</title>
        <authorList>
            <person name="Seuylemezian A."/>
            <person name="Cooper K."/>
            <person name="Vaishampayan P."/>
        </authorList>
    </citation>
    <scope>NUCLEOTIDE SEQUENCE [LARGE SCALE GENOMIC DNA]</scope>
    <source>
        <strain evidence="1 2">ATCC 29669</strain>
    </source>
</reference>
<keyword evidence="2" id="KW-1185">Reference proteome</keyword>
<name>A0ABX4T3F3_9BACI</name>